<dbReference type="Proteomes" id="UP000886129">
    <property type="component" value="Unassembled WGS sequence"/>
</dbReference>
<keyword evidence="6 8" id="KW-0687">Ribonucleoprotein</keyword>
<gene>
    <name evidence="8" type="primary">rpsT</name>
    <name evidence="9" type="ORF">ENL26_02625</name>
</gene>
<keyword evidence="4 8" id="KW-0694">RNA-binding</keyword>
<comment type="function">
    <text evidence="1 8">Binds directly to 16S ribosomal RNA.</text>
</comment>
<dbReference type="InterPro" id="IPR036510">
    <property type="entry name" value="Ribosomal_bS20_sf"/>
</dbReference>
<dbReference type="GO" id="GO:0015935">
    <property type="term" value="C:small ribosomal subunit"/>
    <property type="evidence" value="ECO:0007669"/>
    <property type="project" value="TreeGrafter"/>
</dbReference>
<evidence type="ECO:0000256" key="7">
    <source>
        <dbReference type="ARBA" id="ARBA00035136"/>
    </source>
</evidence>
<evidence type="ECO:0000256" key="8">
    <source>
        <dbReference type="HAMAP-Rule" id="MF_00500"/>
    </source>
</evidence>
<dbReference type="PANTHER" id="PTHR33398:SF1">
    <property type="entry name" value="SMALL RIBOSOMAL SUBUNIT PROTEIN BS20C"/>
    <property type="match status" value="1"/>
</dbReference>
<evidence type="ECO:0000256" key="5">
    <source>
        <dbReference type="ARBA" id="ARBA00022980"/>
    </source>
</evidence>
<dbReference type="EMBL" id="DRTH01000159">
    <property type="protein sequence ID" value="HHF08652.1"/>
    <property type="molecule type" value="Genomic_DNA"/>
</dbReference>
<dbReference type="Pfam" id="PF01649">
    <property type="entry name" value="Ribosomal_S20p"/>
    <property type="match status" value="1"/>
</dbReference>
<evidence type="ECO:0000256" key="1">
    <source>
        <dbReference type="ARBA" id="ARBA00003134"/>
    </source>
</evidence>
<dbReference type="Gene3D" id="1.20.58.110">
    <property type="entry name" value="Ribosomal protein S20"/>
    <property type="match status" value="1"/>
</dbReference>
<organism evidence="9">
    <name type="scientific">Kosmotoga arenicorallina</name>
    <dbReference type="NCBI Taxonomy" id="688066"/>
    <lineage>
        <taxon>Bacteria</taxon>
        <taxon>Thermotogati</taxon>
        <taxon>Thermotogota</taxon>
        <taxon>Thermotogae</taxon>
        <taxon>Kosmotogales</taxon>
        <taxon>Kosmotogaceae</taxon>
        <taxon>Kosmotoga</taxon>
    </lineage>
</organism>
<dbReference type="SUPFAM" id="SSF46992">
    <property type="entry name" value="Ribosomal protein S20"/>
    <property type="match status" value="1"/>
</dbReference>
<dbReference type="GO" id="GO:0070181">
    <property type="term" value="F:small ribosomal subunit rRNA binding"/>
    <property type="evidence" value="ECO:0007669"/>
    <property type="project" value="TreeGrafter"/>
</dbReference>
<name>A0A7C5HYM6_9BACT</name>
<sequence>MAKSKSTIKRAEQALRKRRVNRSYKTRMKKAIKKVILAAKSGESDEELSEMVREAQALIDKAASKGVIHKNQAARRKSRLVKAVKVINSKA</sequence>
<accession>A0A7C5HYM6</accession>
<dbReference type="GO" id="GO:0006412">
    <property type="term" value="P:translation"/>
    <property type="evidence" value="ECO:0007669"/>
    <property type="project" value="UniProtKB-UniRule"/>
</dbReference>
<dbReference type="HAMAP" id="MF_00500">
    <property type="entry name" value="Ribosomal_bS20"/>
    <property type="match status" value="1"/>
</dbReference>
<dbReference type="InterPro" id="IPR002583">
    <property type="entry name" value="Ribosomal_bS20"/>
</dbReference>
<comment type="caution">
    <text evidence="9">The sequence shown here is derived from an EMBL/GenBank/DDBJ whole genome shotgun (WGS) entry which is preliminary data.</text>
</comment>
<evidence type="ECO:0000256" key="3">
    <source>
        <dbReference type="ARBA" id="ARBA00022730"/>
    </source>
</evidence>
<evidence type="ECO:0000256" key="6">
    <source>
        <dbReference type="ARBA" id="ARBA00023274"/>
    </source>
</evidence>
<proteinExistence type="inferred from homology"/>
<dbReference type="GO" id="GO:0003735">
    <property type="term" value="F:structural constituent of ribosome"/>
    <property type="evidence" value="ECO:0007669"/>
    <property type="project" value="InterPro"/>
</dbReference>
<evidence type="ECO:0000256" key="2">
    <source>
        <dbReference type="ARBA" id="ARBA00007634"/>
    </source>
</evidence>
<evidence type="ECO:0000313" key="9">
    <source>
        <dbReference type="EMBL" id="HHF08652.1"/>
    </source>
</evidence>
<comment type="similarity">
    <text evidence="2 8">Belongs to the bacterial ribosomal protein bS20 family.</text>
</comment>
<dbReference type="FunFam" id="1.20.58.110:FF:000001">
    <property type="entry name" value="30S ribosomal protein S20"/>
    <property type="match status" value="1"/>
</dbReference>
<reference evidence="9" key="1">
    <citation type="journal article" date="2020" name="mSystems">
        <title>Genome- and Community-Level Interaction Insights into Carbon Utilization and Element Cycling Functions of Hydrothermarchaeota in Hydrothermal Sediment.</title>
        <authorList>
            <person name="Zhou Z."/>
            <person name="Liu Y."/>
            <person name="Xu W."/>
            <person name="Pan J."/>
            <person name="Luo Z.H."/>
            <person name="Li M."/>
        </authorList>
    </citation>
    <scope>NUCLEOTIDE SEQUENCE [LARGE SCALE GENOMIC DNA]</scope>
    <source>
        <strain evidence="9">HyVt-80</strain>
    </source>
</reference>
<protein>
    <recommendedName>
        <fullName evidence="7 8">Small ribosomal subunit protein bS20</fullName>
    </recommendedName>
</protein>
<dbReference type="AlphaFoldDB" id="A0A7C5HYM6"/>
<keyword evidence="5 8" id="KW-0689">Ribosomal protein</keyword>
<dbReference type="NCBIfam" id="TIGR00029">
    <property type="entry name" value="S20"/>
    <property type="match status" value="1"/>
</dbReference>
<evidence type="ECO:0000256" key="4">
    <source>
        <dbReference type="ARBA" id="ARBA00022884"/>
    </source>
</evidence>
<keyword evidence="3 8" id="KW-0699">rRNA-binding</keyword>
<dbReference type="PANTHER" id="PTHR33398">
    <property type="entry name" value="30S RIBOSOMAL PROTEIN S20"/>
    <property type="match status" value="1"/>
</dbReference>